<dbReference type="Gene3D" id="3.10.20.90">
    <property type="entry name" value="Phosphatidylinositol 3-kinase Catalytic Subunit, Chain A, domain 1"/>
    <property type="match status" value="1"/>
</dbReference>
<accession>A0ABD2YZQ7</accession>
<gene>
    <name evidence="8" type="ORF">ACH5RR_025095</name>
</gene>
<feature type="compositionally biased region" description="Basic and acidic residues" evidence="5">
    <location>
        <begin position="645"/>
        <end position="654"/>
    </location>
</feature>
<organism evidence="8 9">
    <name type="scientific">Cinchona calisaya</name>
    <dbReference type="NCBI Taxonomy" id="153742"/>
    <lineage>
        <taxon>Eukaryota</taxon>
        <taxon>Viridiplantae</taxon>
        <taxon>Streptophyta</taxon>
        <taxon>Embryophyta</taxon>
        <taxon>Tracheophyta</taxon>
        <taxon>Spermatophyta</taxon>
        <taxon>Magnoliopsida</taxon>
        <taxon>eudicotyledons</taxon>
        <taxon>Gunneridae</taxon>
        <taxon>Pentapetalae</taxon>
        <taxon>asterids</taxon>
        <taxon>lamiids</taxon>
        <taxon>Gentianales</taxon>
        <taxon>Rubiaceae</taxon>
        <taxon>Cinchonoideae</taxon>
        <taxon>Cinchoneae</taxon>
        <taxon>Cinchona</taxon>
    </lineage>
</organism>
<evidence type="ECO:0000256" key="2">
    <source>
        <dbReference type="ARBA" id="ARBA00023125"/>
    </source>
</evidence>
<dbReference type="InterPro" id="IPR003035">
    <property type="entry name" value="RWP-RK_dom"/>
</dbReference>
<proteinExistence type="predicted"/>
<keyword evidence="1" id="KW-0805">Transcription regulation</keyword>
<protein>
    <submittedName>
        <fullName evidence="8">Uncharacterized protein</fullName>
    </submittedName>
</protein>
<feature type="compositionally biased region" description="Polar residues" evidence="5">
    <location>
        <begin position="635"/>
        <end position="644"/>
    </location>
</feature>
<dbReference type="PANTHER" id="PTHR32002">
    <property type="entry name" value="PROTEIN NLP8"/>
    <property type="match status" value="1"/>
</dbReference>
<dbReference type="PANTHER" id="PTHR32002:SF62">
    <property type="entry name" value="PROTEIN NLP6-LIKE ISOFORM X1"/>
    <property type="match status" value="1"/>
</dbReference>
<comment type="caution">
    <text evidence="8">The sequence shown here is derived from an EMBL/GenBank/DDBJ whole genome shotgun (WGS) entry which is preliminary data.</text>
</comment>
<keyword evidence="2" id="KW-0238">DNA-binding</keyword>
<dbReference type="GO" id="GO:0003677">
    <property type="term" value="F:DNA binding"/>
    <property type="evidence" value="ECO:0007669"/>
    <property type="project" value="UniProtKB-KW"/>
</dbReference>
<evidence type="ECO:0000313" key="9">
    <source>
        <dbReference type="Proteomes" id="UP001630127"/>
    </source>
</evidence>
<dbReference type="AlphaFoldDB" id="A0ABD2YZQ7"/>
<evidence type="ECO:0000259" key="7">
    <source>
        <dbReference type="PROSITE" id="PS51745"/>
    </source>
</evidence>
<dbReference type="EMBL" id="JBJUIK010000011">
    <property type="protein sequence ID" value="KAL3512378.1"/>
    <property type="molecule type" value="Genomic_DNA"/>
</dbReference>
<dbReference type="SMART" id="SM00666">
    <property type="entry name" value="PB1"/>
    <property type="match status" value="1"/>
</dbReference>
<sequence length="773" mass="86036">MAEGTVTPRSLTDVDGTLTKSEFLDCIGTKLHMSPVSSSYNKFLVFWNEEDDESDSYQTLFSNVGPSLLTTPIIKDKVKIALQHVDLSYNVSILAQFWVPVTAGGRQFLITSDQPFGLTSLRKGLCCYRKYCLNYSYCISGGGSESAVSSTGPPSRVFVRGLPEYSPNVEFYSNIKEYHLRDEAMRRRIKNYMAVPVFDPTSQDCIGVLELVSTPGLIGEMDKPAYIFGLISTALQGVGLRTSKFACHFNTENDLAKSSTGLSHALHDIRKALEETCRSHNLPFAQTWKHSYMGNVMSTTSDEYYLSHTRFSLLRDTCESFQLLSGRGVVWRAFASGKPCFCRDITMLSIAEYSFAHIARKVLLDSSLAICLKSDHTGDDVYYVLELFLPCKTADPRLLLESVLLIMKNHLDSFRLASGQKLGDEMLVEVLRVSKEDKLDFLRLFHDATGGSVGLPDQSSSVDQLLFSDEGTDWEFSTIDNARDIVDEQWGSYLECLPKEDASVPKCSLAVNNDLSGWNKDSCDTQSVKGGSSYINSSVSTSRFPGKDYSNTMVAEDHNTVDHQNAISSDHKVESSDTKEGRSSASVSERINHETIMKHCGLTLKDAARSLKVSPTTLKRKCRKLGIPSWPRMKNQANCSTTSIESKKDNEKHNSKYGQEGLNSNMSTEDGPTCSKQNFSQAATVTSNSSMIIKAAYGEKILVKFELPFSSRLVDLEKEIILRLKLADFSIWYQDEDKEWILLTCDADLRTMESMGKTTIRVSVTHCTDAATS</sequence>
<dbReference type="Pfam" id="PF22922">
    <property type="entry name" value="GAF_NLP"/>
    <property type="match status" value="1"/>
</dbReference>
<feature type="domain" description="PB1" evidence="7">
    <location>
        <begin position="690"/>
        <end position="767"/>
    </location>
</feature>
<feature type="domain" description="RWP-RK" evidence="6">
    <location>
        <begin position="573"/>
        <end position="657"/>
    </location>
</feature>
<dbReference type="Pfam" id="PF00564">
    <property type="entry name" value="PB1"/>
    <property type="match status" value="1"/>
</dbReference>
<evidence type="ECO:0000256" key="1">
    <source>
        <dbReference type="ARBA" id="ARBA00023015"/>
    </source>
</evidence>
<dbReference type="Proteomes" id="UP001630127">
    <property type="component" value="Unassembled WGS sequence"/>
</dbReference>
<dbReference type="Pfam" id="PF02042">
    <property type="entry name" value="RWP-RK"/>
    <property type="match status" value="1"/>
</dbReference>
<feature type="region of interest" description="Disordered" evidence="5">
    <location>
        <begin position="565"/>
        <end position="588"/>
    </location>
</feature>
<dbReference type="InterPro" id="IPR045012">
    <property type="entry name" value="NLP"/>
</dbReference>
<evidence type="ECO:0000256" key="3">
    <source>
        <dbReference type="ARBA" id="ARBA00023163"/>
    </source>
</evidence>
<evidence type="ECO:0000256" key="5">
    <source>
        <dbReference type="SAM" id="MobiDB-lite"/>
    </source>
</evidence>
<keyword evidence="4" id="KW-0539">Nucleus</keyword>
<dbReference type="PROSITE" id="PS51519">
    <property type="entry name" value="RWP_RK"/>
    <property type="match status" value="1"/>
</dbReference>
<dbReference type="InterPro" id="IPR053793">
    <property type="entry name" value="PB1-like"/>
</dbReference>
<reference evidence="8 9" key="1">
    <citation type="submission" date="2024-11" db="EMBL/GenBank/DDBJ databases">
        <title>A near-complete genome assembly of Cinchona calisaya.</title>
        <authorList>
            <person name="Lian D.C."/>
            <person name="Zhao X.W."/>
            <person name="Wei L."/>
        </authorList>
    </citation>
    <scope>NUCLEOTIDE SEQUENCE [LARGE SCALE GENOMIC DNA]</scope>
    <source>
        <tissue evidence="8">Nenye</tissue>
    </source>
</reference>
<evidence type="ECO:0000259" key="6">
    <source>
        <dbReference type="PROSITE" id="PS51519"/>
    </source>
</evidence>
<name>A0ABD2YZQ7_9GENT</name>
<keyword evidence="9" id="KW-1185">Reference proteome</keyword>
<keyword evidence="3" id="KW-0804">Transcription</keyword>
<evidence type="ECO:0000256" key="4">
    <source>
        <dbReference type="ARBA" id="ARBA00023242"/>
    </source>
</evidence>
<dbReference type="InterPro" id="IPR055081">
    <property type="entry name" value="NLP1-9_GAF"/>
</dbReference>
<dbReference type="PROSITE" id="PS51745">
    <property type="entry name" value="PB1"/>
    <property type="match status" value="1"/>
</dbReference>
<feature type="compositionally biased region" description="Polar residues" evidence="5">
    <location>
        <begin position="661"/>
        <end position="674"/>
    </location>
</feature>
<dbReference type="InterPro" id="IPR000270">
    <property type="entry name" value="PB1_dom"/>
</dbReference>
<dbReference type="SUPFAM" id="SSF54277">
    <property type="entry name" value="CAD &amp; PB1 domains"/>
    <property type="match status" value="1"/>
</dbReference>
<evidence type="ECO:0000313" key="8">
    <source>
        <dbReference type="EMBL" id="KAL3512378.1"/>
    </source>
</evidence>
<feature type="region of interest" description="Disordered" evidence="5">
    <location>
        <begin position="633"/>
        <end position="674"/>
    </location>
</feature>
<feature type="compositionally biased region" description="Basic and acidic residues" evidence="5">
    <location>
        <begin position="569"/>
        <end position="582"/>
    </location>
</feature>